<dbReference type="SUPFAM" id="SSF48150">
    <property type="entry name" value="DNA-glycosylase"/>
    <property type="match status" value="1"/>
</dbReference>
<keyword evidence="1" id="KW-0004">4Fe-4S</keyword>
<evidence type="ECO:0000256" key="2">
    <source>
        <dbReference type="ARBA" id="ARBA00022723"/>
    </source>
</evidence>
<accession>A0A382Z2U7</accession>
<keyword evidence="6" id="KW-0411">Iron-sulfur</keyword>
<sequence>MSKIIFILKGEYPDAKCSLEYKSSFQLLVSTILSAQCTDERVNKVTKKMFMKYPDPKDFSNLPLELIKKEIYSTGFY</sequence>
<evidence type="ECO:0000256" key="3">
    <source>
        <dbReference type="ARBA" id="ARBA00022763"/>
    </source>
</evidence>
<keyword evidence="7" id="KW-0326">Glycosidase</keyword>
<dbReference type="GO" id="GO:0019104">
    <property type="term" value="F:DNA N-glycosylase activity"/>
    <property type="evidence" value="ECO:0007669"/>
    <property type="project" value="TreeGrafter"/>
</dbReference>
<keyword evidence="5" id="KW-0408">Iron</keyword>
<evidence type="ECO:0000256" key="5">
    <source>
        <dbReference type="ARBA" id="ARBA00023004"/>
    </source>
</evidence>
<dbReference type="GO" id="GO:0051539">
    <property type="term" value="F:4 iron, 4 sulfur cluster binding"/>
    <property type="evidence" value="ECO:0007669"/>
    <property type="project" value="UniProtKB-KW"/>
</dbReference>
<name>A0A382Z2U7_9ZZZZ</name>
<dbReference type="GO" id="GO:0046872">
    <property type="term" value="F:metal ion binding"/>
    <property type="evidence" value="ECO:0007669"/>
    <property type="project" value="UniProtKB-KW"/>
</dbReference>
<reference evidence="9" key="1">
    <citation type="submission" date="2018-05" db="EMBL/GenBank/DDBJ databases">
        <authorList>
            <person name="Lanie J.A."/>
            <person name="Ng W.-L."/>
            <person name="Kazmierczak K.M."/>
            <person name="Andrzejewski T.M."/>
            <person name="Davidsen T.M."/>
            <person name="Wayne K.J."/>
            <person name="Tettelin H."/>
            <person name="Glass J.I."/>
            <person name="Rusch D."/>
            <person name="Podicherti R."/>
            <person name="Tsui H.-C.T."/>
            <person name="Winkler M.E."/>
        </authorList>
    </citation>
    <scope>NUCLEOTIDE SEQUENCE</scope>
</reference>
<protein>
    <recommendedName>
        <fullName evidence="8">HhH-GPD domain-containing protein</fullName>
    </recommendedName>
</protein>
<dbReference type="PANTHER" id="PTHR10359:SF18">
    <property type="entry name" value="ENDONUCLEASE III"/>
    <property type="match status" value="1"/>
</dbReference>
<dbReference type="Gene3D" id="1.10.340.30">
    <property type="entry name" value="Hypothetical protein, domain 2"/>
    <property type="match status" value="1"/>
</dbReference>
<evidence type="ECO:0000256" key="1">
    <source>
        <dbReference type="ARBA" id="ARBA00022485"/>
    </source>
</evidence>
<evidence type="ECO:0000256" key="7">
    <source>
        <dbReference type="ARBA" id="ARBA00023295"/>
    </source>
</evidence>
<dbReference type="InterPro" id="IPR011257">
    <property type="entry name" value="DNA_glycosylase"/>
</dbReference>
<dbReference type="EMBL" id="UINC01180582">
    <property type="protein sequence ID" value="SVD89857.1"/>
    <property type="molecule type" value="Genomic_DNA"/>
</dbReference>
<gene>
    <name evidence="9" type="ORF">METZ01_LOCUS442711</name>
</gene>
<evidence type="ECO:0000313" key="9">
    <source>
        <dbReference type="EMBL" id="SVD89857.1"/>
    </source>
</evidence>
<feature type="non-terminal residue" evidence="9">
    <location>
        <position position="1"/>
    </location>
</feature>
<evidence type="ECO:0000256" key="6">
    <source>
        <dbReference type="ARBA" id="ARBA00023014"/>
    </source>
</evidence>
<proteinExistence type="predicted"/>
<feature type="domain" description="HhH-GPD" evidence="8">
    <location>
        <begin position="29"/>
        <end position="77"/>
    </location>
</feature>
<keyword evidence="4" id="KW-0378">Hydrolase</keyword>
<dbReference type="PANTHER" id="PTHR10359">
    <property type="entry name" value="A/G-SPECIFIC ADENINE GLYCOSYLASE/ENDONUCLEASE III"/>
    <property type="match status" value="1"/>
</dbReference>
<evidence type="ECO:0000259" key="8">
    <source>
        <dbReference type="Pfam" id="PF00730"/>
    </source>
</evidence>
<evidence type="ECO:0000256" key="4">
    <source>
        <dbReference type="ARBA" id="ARBA00022801"/>
    </source>
</evidence>
<dbReference type="AlphaFoldDB" id="A0A382Z2U7"/>
<dbReference type="Pfam" id="PF00730">
    <property type="entry name" value="HhH-GPD"/>
    <property type="match status" value="1"/>
</dbReference>
<organism evidence="9">
    <name type="scientific">marine metagenome</name>
    <dbReference type="NCBI Taxonomy" id="408172"/>
    <lineage>
        <taxon>unclassified sequences</taxon>
        <taxon>metagenomes</taxon>
        <taxon>ecological metagenomes</taxon>
    </lineage>
</organism>
<feature type="non-terminal residue" evidence="9">
    <location>
        <position position="77"/>
    </location>
</feature>
<dbReference type="InterPro" id="IPR003265">
    <property type="entry name" value="HhH-GPD_domain"/>
</dbReference>
<dbReference type="GO" id="GO:0006285">
    <property type="term" value="P:base-excision repair, AP site formation"/>
    <property type="evidence" value="ECO:0007669"/>
    <property type="project" value="TreeGrafter"/>
</dbReference>
<keyword evidence="3" id="KW-0227">DNA damage</keyword>
<keyword evidence="2" id="KW-0479">Metal-binding</keyword>